<dbReference type="Proteomes" id="UP000279833">
    <property type="component" value="Unassembled WGS sequence"/>
</dbReference>
<name>A0A183KAN0_9TREM</name>
<evidence type="ECO:0000313" key="2">
    <source>
        <dbReference type="Proteomes" id="UP000279833"/>
    </source>
</evidence>
<accession>A0A183KAN0</accession>
<keyword evidence="2" id="KW-1185">Reference proteome</keyword>
<dbReference type="AlphaFoldDB" id="A0A183KAN0"/>
<sequence>MVCIQVYLHFHHQATLQLVKHSLQRDVEQYITNGASKYKSFDEIDSEFQYRFDQERFLLETST</sequence>
<dbReference type="WBParaSite" id="SCUD_0001206601-mRNA-1">
    <property type="protein sequence ID" value="SCUD_0001206601-mRNA-1"/>
    <property type="gene ID" value="SCUD_0001206601"/>
</dbReference>
<protein>
    <submittedName>
        <fullName evidence="3">Transposase</fullName>
    </submittedName>
</protein>
<reference evidence="1 2" key="2">
    <citation type="submission" date="2018-11" db="EMBL/GenBank/DDBJ databases">
        <authorList>
            <consortium name="Pathogen Informatics"/>
        </authorList>
    </citation>
    <scope>NUCLEOTIDE SEQUENCE [LARGE SCALE GENOMIC DNA]</scope>
    <source>
        <strain evidence="1">Dakar</strain>
        <strain evidence="2">Dakar, Senegal</strain>
    </source>
</reference>
<proteinExistence type="predicted"/>
<evidence type="ECO:0000313" key="1">
    <source>
        <dbReference type="EMBL" id="VDP47233.1"/>
    </source>
</evidence>
<evidence type="ECO:0000313" key="3">
    <source>
        <dbReference type="WBParaSite" id="SCUD_0001206601-mRNA-1"/>
    </source>
</evidence>
<organism evidence="3">
    <name type="scientific">Schistosoma curassoni</name>
    <dbReference type="NCBI Taxonomy" id="6186"/>
    <lineage>
        <taxon>Eukaryota</taxon>
        <taxon>Metazoa</taxon>
        <taxon>Spiralia</taxon>
        <taxon>Lophotrochozoa</taxon>
        <taxon>Platyhelminthes</taxon>
        <taxon>Trematoda</taxon>
        <taxon>Digenea</taxon>
        <taxon>Strigeidida</taxon>
        <taxon>Schistosomatoidea</taxon>
        <taxon>Schistosomatidae</taxon>
        <taxon>Schistosoma</taxon>
    </lineage>
</organism>
<gene>
    <name evidence="1" type="ORF">SCUD_LOCUS12066</name>
</gene>
<dbReference type="EMBL" id="UZAK01034833">
    <property type="protein sequence ID" value="VDP47233.1"/>
    <property type="molecule type" value="Genomic_DNA"/>
</dbReference>
<reference evidence="3" key="1">
    <citation type="submission" date="2016-06" db="UniProtKB">
        <authorList>
            <consortium name="WormBaseParasite"/>
        </authorList>
    </citation>
    <scope>IDENTIFICATION</scope>
</reference>